<dbReference type="SUPFAM" id="SSF49354">
    <property type="entry name" value="PapD-like"/>
    <property type="match status" value="1"/>
</dbReference>
<dbReference type="InterPro" id="IPR000535">
    <property type="entry name" value="MSP_dom"/>
</dbReference>
<feature type="transmembrane region" description="Helical" evidence="6">
    <location>
        <begin position="307"/>
        <end position="326"/>
    </location>
</feature>
<feature type="transmembrane region" description="Helical" evidence="6">
    <location>
        <begin position="142"/>
        <end position="162"/>
    </location>
</feature>
<feature type="domain" description="MSP" evidence="7">
    <location>
        <begin position="515"/>
        <end position="623"/>
    </location>
</feature>
<reference evidence="8 9" key="2">
    <citation type="submission" date="2018-11" db="EMBL/GenBank/DDBJ databases">
        <authorList>
            <consortium name="Pathogen Informatics"/>
        </authorList>
    </citation>
    <scope>NUCLEOTIDE SEQUENCE [LARGE SCALE GENOMIC DNA]</scope>
</reference>
<keyword evidence="4 6" id="KW-0472">Membrane</keyword>
<dbReference type="AlphaFoldDB" id="A0A158PPE4"/>
<evidence type="ECO:0000259" key="7">
    <source>
        <dbReference type="PROSITE" id="PS50202"/>
    </source>
</evidence>
<sequence length="623" mass="69657">MTMRCNVTSNSVLRFVKSVSVEPALALYIFTAFIKYPVFQALLYDKSCITRYNDPALCANASAIYKDKQLQGDEQRLMLFSSLCLLLPSIPTALLLGSLSDIWSAKIPILIPLLGVIAGDVNYIIQSTYFWMNPRWLLLSDIFSGFTGGYATLMGMMFSCSMKQTDSVHRGRRMAILEGSIGIGATLGFALSGIIRECLGYSMTFVLLLALRVLCFVYVVAIVHEIKPDKLQQQLSRSKHCLLIRLLRTTYHRLIDVYKVLTDSRPSRPILWLILTAFAVEILSFSGVNAIQYSFLRYKLNWNDKQYGWYKGLGYAFSTLAVLSIYPLMKSRGIKDMLLCSVALITKIISLVALAFVFIDWYAYLTTPLSALNRFIATSIRACASQTVDVVEQGGKFYHSIYHSASTYTDELHTSLPLLTAIIFFEFKSGKVSRSSKSGSGSGTTTSSSRRNKLSQQRQTQKGSAASSSHSHKRQQSNEDSNRSVSSSQREVPANNNPVDNNNNNNDSNNMNKNDLRMDPVELRWSSRGGLQKVFIKNPTSERRAIKVKCSDNNLYRVNPVYSFVEPNQILSIDVLRQVGEAKVDKMVFLAAQATAQDDHPSGAFQTNEPKPMMVLPLIAVNE</sequence>
<feature type="transmembrane region" description="Helical" evidence="6">
    <location>
        <begin position="109"/>
        <end position="130"/>
    </location>
</feature>
<dbReference type="InterPro" id="IPR036259">
    <property type="entry name" value="MFS_trans_sf"/>
</dbReference>
<dbReference type="PANTHER" id="PTHR23507">
    <property type="entry name" value="ZGC:174356"/>
    <property type="match status" value="1"/>
</dbReference>
<feature type="transmembrane region" description="Helical" evidence="6">
    <location>
        <begin position="77"/>
        <end position="97"/>
    </location>
</feature>
<dbReference type="WBParaSite" id="ASIM_0001436001-mRNA-1">
    <property type="protein sequence ID" value="ASIM_0001436001-mRNA-1"/>
    <property type="gene ID" value="ASIM_0001436001"/>
</dbReference>
<name>A0A158PPE4_ANISI</name>
<feature type="compositionally biased region" description="Low complexity" evidence="5">
    <location>
        <begin position="483"/>
        <end position="513"/>
    </location>
</feature>
<organism evidence="10">
    <name type="scientific">Anisakis simplex</name>
    <name type="common">Herring worm</name>
    <dbReference type="NCBI Taxonomy" id="6269"/>
    <lineage>
        <taxon>Eukaryota</taxon>
        <taxon>Metazoa</taxon>
        <taxon>Ecdysozoa</taxon>
        <taxon>Nematoda</taxon>
        <taxon>Chromadorea</taxon>
        <taxon>Rhabditida</taxon>
        <taxon>Spirurina</taxon>
        <taxon>Ascaridomorpha</taxon>
        <taxon>Ascaridoidea</taxon>
        <taxon>Anisakidae</taxon>
        <taxon>Anisakis</taxon>
        <taxon>Anisakis simplex complex</taxon>
    </lineage>
</organism>
<keyword evidence="9" id="KW-1185">Reference proteome</keyword>
<dbReference type="EMBL" id="UYRR01031499">
    <property type="protein sequence ID" value="VDK50573.1"/>
    <property type="molecule type" value="Genomic_DNA"/>
</dbReference>
<feature type="compositionally biased region" description="Low complexity" evidence="5">
    <location>
        <begin position="432"/>
        <end position="449"/>
    </location>
</feature>
<keyword evidence="3 6" id="KW-1133">Transmembrane helix</keyword>
<gene>
    <name evidence="8" type="ORF">ASIM_LOCUS13787</name>
</gene>
<feature type="transmembrane region" description="Helical" evidence="6">
    <location>
        <begin position="12"/>
        <end position="34"/>
    </location>
</feature>
<feature type="transmembrane region" description="Helical" evidence="6">
    <location>
        <begin position="338"/>
        <end position="364"/>
    </location>
</feature>
<evidence type="ECO:0000313" key="9">
    <source>
        <dbReference type="Proteomes" id="UP000267096"/>
    </source>
</evidence>
<evidence type="ECO:0000256" key="3">
    <source>
        <dbReference type="ARBA" id="ARBA00022989"/>
    </source>
</evidence>
<reference evidence="10" key="1">
    <citation type="submission" date="2016-04" db="UniProtKB">
        <authorList>
            <consortium name="WormBaseParasite"/>
        </authorList>
    </citation>
    <scope>IDENTIFICATION</scope>
</reference>
<dbReference type="PROSITE" id="PS50202">
    <property type="entry name" value="MSP"/>
    <property type="match status" value="1"/>
</dbReference>
<protein>
    <submittedName>
        <fullName evidence="10">Major sperm protein</fullName>
    </submittedName>
</protein>
<dbReference type="Proteomes" id="UP000267096">
    <property type="component" value="Unassembled WGS sequence"/>
</dbReference>
<dbReference type="PANTHER" id="PTHR23507:SF1">
    <property type="entry name" value="FI18259P1-RELATED"/>
    <property type="match status" value="1"/>
</dbReference>
<dbReference type="Gene3D" id="1.20.1250.20">
    <property type="entry name" value="MFS general substrate transporter like domains"/>
    <property type="match status" value="1"/>
</dbReference>
<feature type="transmembrane region" description="Helical" evidence="6">
    <location>
        <begin position="201"/>
        <end position="223"/>
    </location>
</feature>
<keyword evidence="2 6" id="KW-0812">Transmembrane</keyword>
<dbReference type="GO" id="GO:0016020">
    <property type="term" value="C:membrane"/>
    <property type="evidence" value="ECO:0007669"/>
    <property type="project" value="UniProtKB-SubCell"/>
</dbReference>
<feature type="transmembrane region" description="Helical" evidence="6">
    <location>
        <begin position="174"/>
        <end position="195"/>
    </location>
</feature>
<dbReference type="OrthoDB" id="419734at2759"/>
<dbReference type="SUPFAM" id="SSF103473">
    <property type="entry name" value="MFS general substrate transporter"/>
    <property type="match status" value="1"/>
</dbReference>
<evidence type="ECO:0000313" key="8">
    <source>
        <dbReference type="EMBL" id="VDK50573.1"/>
    </source>
</evidence>
<evidence type="ECO:0000256" key="1">
    <source>
        <dbReference type="ARBA" id="ARBA00004141"/>
    </source>
</evidence>
<dbReference type="InterPro" id="IPR011701">
    <property type="entry name" value="MFS"/>
</dbReference>
<feature type="transmembrane region" description="Helical" evidence="6">
    <location>
        <begin position="270"/>
        <end position="295"/>
    </location>
</feature>
<dbReference type="InterPro" id="IPR008962">
    <property type="entry name" value="PapD-like_sf"/>
</dbReference>
<evidence type="ECO:0000256" key="6">
    <source>
        <dbReference type="SAM" id="Phobius"/>
    </source>
</evidence>
<dbReference type="InterPro" id="IPR013783">
    <property type="entry name" value="Ig-like_fold"/>
</dbReference>
<feature type="compositionally biased region" description="Polar residues" evidence="5">
    <location>
        <begin position="454"/>
        <end position="463"/>
    </location>
</feature>
<dbReference type="Pfam" id="PF00635">
    <property type="entry name" value="Motile_Sperm"/>
    <property type="match status" value="1"/>
</dbReference>
<evidence type="ECO:0000256" key="2">
    <source>
        <dbReference type="ARBA" id="ARBA00022692"/>
    </source>
</evidence>
<comment type="subcellular location">
    <subcellularLocation>
        <location evidence="1">Membrane</location>
        <topology evidence="1">Multi-pass membrane protein</topology>
    </subcellularLocation>
</comment>
<evidence type="ECO:0000256" key="5">
    <source>
        <dbReference type="SAM" id="MobiDB-lite"/>
    </source>
</evidence>
<evidence type="ECO:0000256" key="4">
    <source>
        <dbReference type="ARBA" id="ARBA00023136"/>
    </source>
</evidence>
<evidence type="ECO:0000313" key="10">
    <source>
        <dbReference type="WBParaSite" id="ASIM_0001436001-mRNA-1"/>
    </source>
</evidence>
<dbReference type="Gene3D" id="2.60.40.10">
    <property type="entry name" value="Immunoglobulins"/>
    <property type="match status" value="1"/>
</dbReference>
<dbReference type="Pfam" id="PF07690">
    <property type="entry name" value="MFS_1"/>
    <property type="match status" value="1"/>
</dbReference>
<feature type="region of interest" description="Disordered" evidence="5">
    <location>
        <begin position="432"/>
        <end position="515"/>
    </location>
</feature>
<proteinExistence type="predicted"/>
<dbReference type="GO" id="GO:0022857">
    <property type="term" value="F:transmembrane transporter activity"/>
    <property type="evidence" value="ECO:0007669"/>
    <property type="project" value="InterPro"/>
</dbReference>
<accession>A0A158PPE4</accession>